<accession>A0ABT1P6K4</accession>
<dbReference type="Pfam" id="PF03995">
    <property type="entry name" value="Inhibitor_I36"/>
    <property type="match status" value="1"/>
</dbReference>
<evidence type="ECO:0000313" key="1">
    <source>
        <dbReference type="EMBL" id="MCQ4041005.1"/>
    </source>
</evidence>
<name>A0ABT1P6K4_9ACTN</name>
<gene>
    <name evidence="1" type="ORF">NON19_02930</name>
</gene>
<dbReference type="Proteomes" id="UP001206206">
    <property type="component" value="Unassembled WGS sequence"/>
</dbReference>
<dbReference type="EMBL" id="JANFNH010000001">
    <property type="protein sequence ID" value="MCQ4041005.1"/>
    <property type="molecule type" value="Genomic_DNA"/>
</dbReference>
<comment type="caution">
    <text evidence="1">The sequence shown here is derived from an EMBL/GenBank/DDBJ whole genome shotgun (WGS) entry which is preliminary data.</text>
</comment>
<keyword evidence="2" id="KW-1185">Reference proteome</keyword>
<proteinExistence type="predicted"/>
<dbReference type="RefSeq" id="WP_255924939.1">
    <property type="nucleotide sequence ID" value="NZ_JANFNH010000001.1"/>
</dbReference>
<sequence>MPVQCVQTAGRDTCPEGYYALYEHANYNAPCPDGAGPTVGQTVIANESVASLNSYDWHAGLTTSVVNRTKMHLELFIDCAFRGRSMIVTPGQYIDRLPPSFDNAISSARLVAAGIHEAVLVDANGTVTEHVPVGEGIVRRGGLVFGGAAGGQGSAQGVRP</sequence>
<dbReference type="Gene3D" id="2.60.20.10">
    <property type="entry name" value="Crystallins"/>
    <property type="match status" value="1"/>
</dbReference>
<evidence type="ECO:0000313" key="2">
    <source>
        <dbReference type="Proteomes" id="UP001206206"/>
    </source>
</evidence>
<protein>
    <submittedName>
        <fullName evidence="1">Peptidase inhibitor family I36 protein</fullName>
    </submittedName>
</protein>
<organism evidence="1 2">
    <name type="scientific">Streptantibioticus rubrisoli</name>
    <dbReference type="NCBI Taxonomy" id="1387313"/>
    <lineage>
        <taxon>Bacteria</taxon>
        <taxon>Bacillati</taxon>
        <taxon>Actinomycetota</taxon>
        <taxon>Actinomycetes</taxon>
        <taxon>Kitasatosporales</taxon>
        <taxon>Streptomycetaceae</taxon>
        <taxon>Streptantibioticus</taxon>
    </lineage>
</organism>
<reference evidence="1 2" key="1">
    <citation type="submission" date="2022-06" db="EMBL/GenBank/DDBJ databases">
        <title>Draft genome sequence of type strain Streptomyces rubrisoli DSM 42083.</title>
        <authorList>
            <person name="Duangmal K."/>
            <person name="Klaysubun C."/>
        </authorList>
    </citation>
    <scope>NUCLEOTIDE SEQUENCE [LARGE SCALE GENOMIC DNA]</scope>
    <source>
        <strain evidence="1 2">DSM 42083</strain>
    </source>
</reference>